<feature type="compositionally biased region" description="Basic and acidic residues" evidence="2">
    <location>
        <begin position="278"/>
        <end position="291"/>
    </location>
</feature>
<proteinExistence type="predicted"/>
<dbReference type="InterPro" id="IPR035899">
    <property type="entry name" value="DBL_dom_sf"/>
</dbReference>
<feature type="compositionally biased region" description="Basic and acidic residues" evidence="2">
    <location>
        <begin position="194"/>
        <end position="203"/>
    </location>
</feature>
<feature type="compositionally biased region" description="Basic residues" evidence="2">
    <location>
        <begin position="309"/>
        <end position="319"/>
    </location>
</feature>
<organism evidence="5 6">
    <name type="scientific">Aplosporella prunicola CBS 121167</name>
    <dbReference type="NCBI Taxonomy" id="1176127"/>
    <lineage>
        <taxon>Eukaryota</taxon>
        <taxon>Fungi</taxon>
        <taxon>Dikarya</taxon>
        <taxon>Ascomycota</taxon>
        <taxon>Pezizomycotina</taxon>
        <taxon>Dothideomycetes</taxon>
        <taxon>Dothideomycetes incertae sedis</taxon>
        <taxon>Botryosphaeriales</taxon>
        <taxon>Aplosporellaceae</taxon>
        <taxon>Aplosporella</taxon>
    </lineage>
</organism>
<dbReference type="SMART" id="SM00233">
    <property type="entry name" value="PH"/>
    <property type="match status" value="1"/>
</dbReference>
<dbReference type="Proteomes" id="UP000799438">
    <property type="component" value="Unassembled WGS sequence"/>
</dbReference>
<dbReference type="AlphaFoldDB" id="A0A6A6BR88"/>
<feature type="domain" description="DH" evidence="4">
    <location>
        <begin position="470"/>
        <end position="685"/>
    </location>
</feature>
<dbReference type="Gene3D" id="2.30.29.30">
    <property type="entry name" value="Pleckstrin-homology domain (PH domain)/Phosphotyrosine-binding domain (PTB)"/>
    <property type="match status" value="1"/>
</dbReference>
<keyword evidence="6" id="KW-1185">Reference proteome</keyword>
<gene>
    <name evidence="5" type="ORF">K452DRAFT_355813</name>
</gene>
<feature type="compositionally biased region" description="Polar residues" evidence="2">
    <location>
        <begin position="410"/>
        <end position="427"/>
    </location>
</feature>
<evidence type="ECO:0000313" key="6">
    <source>
        <dbReference type="Proteomes" id="UP000799438"/>
    </source>
</evidence>
<dbReference type="EMBL" id="ML995477">
    <property type="protein sequence ID" value="KAF2145327.1"/>
    <property type="molecule type" value="Genomic_DNA"/>
</dbReference>
<evidence type="ECO:0000256" key="2">
    <source>
        <dbReference type="SAM" id="MobiDB-lite"/>
    </source>
</evidence>
<feature type="region of interest" description="Disordered" evidence="2">
    <location>
        <begin position="235"/>
        <end position="322"/>
    </location>
</feature>
<evidence type="ECO:0008006" key="7">
    <source>
        <dbReference type="Google" id="ProtNLM"/>
    </source>
</evidence>
<dbReference type="Pfam" id="PF00621">
    <property type="entry name" value="RhoGEF"/>
    <property type="match status" value="1"/>
</dbReference>
<dbReference type="PROSITE" id="PS50010">
    <property type="entry name" value="DH_2"/>
    <property type="match status" value="1"/>
</dbReference>
<sequence>MDPVTALGLTSSVVEITAHCLKAATALDELRQKYESAERTITAFCAESTGISASLSQVQSLLLRDPVNDPSYLKNRPELLPAFDTALTGCEVVYACLDEEIQRLVLGAVNTDNLTWKVKARFVWKEDVMKELLQQLRGQQAALNLLIQALQTTSLPDLRKLMQDNTGMLARVTTRSNSLRASHPNIHVPQSIFSKDDTTKASTEKTPGLLSKFEFEESVVNSRPYRRSLSLAKIQPTAAAEKPQEEQRVELTEATPKSERVQLDDFPLPPGRASMQEDSSRNSKEQSRESDEPPQTTTVEDNPPPLPPRKGKPAGRTHKPSASVYSVWPRAGAPLTPFHASSASVGCIPNVKISRDSNDEEVIDGLGEALSLRKNAVQNAGDARSRLSSEANVSIFSGMSDPMSSILDSSFSQASMATSPPTGNDTASPKKAAEDQPEPNQEGMAWAEDIIHFDEPAVTGPKLLTSQDLELSNLWQEVLLSEMQYNAQLQTMQSTFREPVSRKWASLDKHLEVLDHSKKISEIHTKELLQPLQVLNSEGNLTSGAPDAFVKWCREARASYRAYYLRHPHAQTAILITYEVDEKFRKFVKGLLPHAQERPNVNDLLAEPMRQMEYYHSVFTKAYTLSCASPGSHASQMSGAYAKTLEMIQRLKDSCERLYADSSRYEELQTLHRSIRTVNANLADPLHLVEAGRRIIHRGPLLVKPKGKGSWTQVHCVLLDNYLFWGRVDRAKEQWLGRYKNGERLWVLEPPMYTRYLQATVSTGLEKPMKASMMDNAPRGLEIFPFAAFTTSHSHLLGALSREQRQAWIDAIASLKRDDSQ</sequence>
<dbReference type="InterPro" id="IPR000219">
    <property type="entry name" value="DH_dom"/>
</dbReference>
<protein>
    <recommendedName>
        <fullName evidence="7">DH domain-containing protein</fullName>
    </recommendedName>
</protein>
<dbReference type="InterPro" id="IPR052233">
    <property type="entry name" value="Rho-type_GEFs"/>
</dbReference>
<evidence type="ECO:0000313" key="5">
    <source>
        <dbReference type="EMBL" id="KAF2145327.1"/>
    </source>
</evidence>
<feature type="domain" description="PH" evidence="3">
    <location>
        <begin position="694"/>
        <end position="817"/>
    </location>
</feature>
<dbReference type="InterPro" id="IPR001849">
    <property type="entry name" value="PH_domain"/>
</dbReference>
<dbReference type="PANTHER" id="PTHR46572:SF1">
    <property type="entry name" value="RHO1 GUANINE NUCLEOTIDE EXCHANGE FACTOR TUS1"/>
    <property type="match status" value="1"/>
</dbReference>
<dbReference type="PROSITE" id="PS50003">
    <property type="entry name" value="PH_DOMAIN"/>
    <property type="match status" value="1"/>
</dbReference>
<feature type="region of interest" description="Disordered" evidence="2">
    <location>
        <begin position="180"/>
        <end position="205"/>
    </location>
</feature>
<evidence type="ECO:0000259" key="3">
    <source>
        <dbReference type="PROSITE" id="PS50003"/>
    </source>
</evidence>
<dbReference type="SUPFAM" id="SSF48065">
    <property type="entry name" value="DBL homology domain (DH-domain)"/>
    <property type="match status" value="1"/>
</dbReference>
<dbReference type="InterPro" id="IPR011993">
    <property type="entry name" value="PH-like_dom_sf"/>
</dbReference>
<feature type="region of interest" description="Disordered" evidence="2">
    <location>
        <begin position="410"/>
        <end position="441"/>
    </location>
</feature>
<feature type="compositionally biased region" description="Basic and acidic residues" evidence="2">
    <location>
        <begin position="242"/>
        <end position="263"/>
    </location>
</feature>
<dbReference type="PANTHER" id="PTHR46572">
    <property type="entry name" value="RHO1 GDP-GTP EXCHANGE PROTEIN 1-RELATED"/>
    <property type="match status" value="1"/>
</dbReference>
<feature type="coiled-coil region" evidence="1">
    <location>
        <begin position="20"/>
        <end position="47"/>
    </location>
</feature>
<reference evidence="5" key="1">
    <citation type="journal article" date="2020" name="Stud. Mycol.">
        <title>101 Dothideomycetes genomes: a test case for predicting lifestyles and emergence of pathogens.</title>
        <authorList>
            <person name="Haridas S."/>
            <person name="Albert R."/>
            <person name="Binder M."/>
            <person name="Bloem J."/>
            <person name="Labutti K."/>
            <person name="Salamov A."/>
            <person name="Andreopoulos B."/>
            <person name="Baker S."/>
            <person name="Barry K."/>
            <person name="Bills G."/>
            <person name="Bluhm B."/>
            <person name="Cannon C."/>
            <person name="Castanera R."/>
            <person name="Culley D."/>
            <person name="Daum C."/>
            <person name="Ezra D."/>
            <person name="Gonzalez J."/>
            <person name="Henrissat B."/>
            <person name="Kuo A."/>
            <person name="Liang C."/>
            <person name="Lipzen A."/>
            <person name="Lutzoni F."/>
            <person name="Magnuson J."/>
            <person name="Mondo S."/>
            <person name="Nolan M."/>
            <person name="Ohm R."/>
            <person name="Pangilinan J."/>
            <person name="Park H.-J."/>
            <person name="Ramirez L."/>
            <person name="Alfaro M."/>
            <person name="Sun H."/>
            <person name="Tritt A."/>
            <person name="Yoshinaga Y."/>
            <person name="Zwiers L.-H."/>
            <person name="Turgeon B."/>
            <person name="Goodwin S."/>
            <person name="Spatafora J."/>
            <person name="Crous P."/>
            <person name="Grigoriev I."/>
        </authorList>
    </citation>
    <scope>NUCLEOTIDE SEQUENCE</scope>
    <source>
        <strain evidence="5">CBS 121167</strain>
    </source>
</reference>
<evidence type="ECO:0000256" key="1">
    <source>
        <dbReference type="SAM" id="Coils"/>
    </source>
</evidence>
<dbReference type="Gene3D" id="1.20.900.10">
    <property type="entry name" value="Dbl homology (DH) domain"/>
    <property type="match status" value="1"/>
</dbReference>
<dbReference type="GO" id="GO:0005085">
    <property type="term" value="F:guanyl-nucleotide exchange factor activity"/>
    <property type="evidence" value="ECO:0007669"/>
    <property type="project" value="InterPro"/>
</dbReference>
<dbReference type="OrthoDB" id="5365701at2759"/>
<evidence type="ECO:0000259" key="4">
    <source>
        <dbReference type="PROSITE" id="PS50010"/>
    </source>
</evidence>
<dbReference type="SUPFAM" id="SSF50729">
    <property type="entry name" value="PH domain-like"/>
    <property type="match status" value="1"/>
</dbReference>
<accession>A0A6A6BR88</accession>
<keyword evidence="1" id="KW-0175">Coiled coil</keyword>
<dbReference type="RefSeq" id="XP_033401039.1">
    <property type="nucleotide sequence ID" value="XM_033545996.1"/>
</dbReference>
<name>A0A6A6BR88_9PEZI</name>
<dbReference type="GeneID" id="54303502"/>